<proteinExistence type="predicted"/>
<organism evidence="1 2">
    <name type="scientific">Batillaria attramentaria</name>
    <dbReference type="NCBI Taxonomy" id="370345"/>
    <lineage>
        <taxon>Eukaryota</taxon>
        <taxon>Metazoa</taxon>
        <taxon>Spiralia</taxon>
        <taxon>Lophotrochozoa</taxon>
        <taxon>Mollusca</taxon>
        <taxon>Gastropoda</taxon>
        <taxon>Caenogastropoda</taxon>
        <taxon>Sorbeoconcha</taxon>
        <taxon>Cerithioidea</taxon>
        <taxon>Batillariidae</taxon>
        <taxon>Batillaria</taxon>
    </lineage>
</organism>
<protein>
    <submittedName>
        <fullName evidence="1">Uncharacterized protein</fullName>
    </submittedName>
</protein>
<gene>
    <name evidence="1" type="ORF">BaRGS_00008736</name>
</gene>
<evidence type="ECO:0000313" key="1">
    <source>
        <dbReference type="EMBL" id="KAK7500189.1"/>
    </source>
</evidence>
<dbReference type="Proteomes" id="UP001519460">
    <property type="component" value="Unassembled WGS sequence"/>
</dbReference>
<name>A0ABD0LL10_9CAEN</name>
<dbReference type="EMBL" id="JACVVK020000039">
    <property type="protein sequence ID" value="KAK7500189.1"/>
    <property type="molecule type" value="Genomic_DNA"/>
</dbReference>
<comment type="caution">
    <text evidence="1">The sequence shown here is derived from an EMBL/GenBank/DDBJ whole genome shotgun (WGS) entry which is preliminary data.</text>
</comment>
<reference evidence="1 2" key="1">
    <citation type="journal article" date="2023" name="Sci. Data">
        <title>Genome assembly of the Korean intertidal mud-creeper Batillaria attramentaria.</title>
        <authorList>
            <person name="Patra A.K."/>
            <person name="Ho P.T."/>
            <person name="Jun S."/>
            <person name="Lee S.J."/>
            <person name="Kim Y."/>
            <person name="Won Y.J."/>
        </authorList>
    </citation>
    <scope>NUCLEOTIDE SEQUENCE [LARGE SCALE GENOMIC DNA]</scope>
    <source>
        <strain evidence="1">Wonlab-2016</strain>
    </source>
</reference>
<evidence type="ECO:0000313" key="2">
    <source>
        <dbReference type="Proteomes" id="UP001519460"/>
    </source>
</evidence>
<accession>A0ABD0LL10</accession>
<sequence>MPVLYCFKYLCVRSQAVRDRFRPGGSGTRNEYSFGFRMRNTPLDASNHPMGKIDTAKVFVCKNIDEETVRKIAIEQKRQTQKRAEQMAKLVAAYTGNGVDISSN</sequence>
<keyword evidence="2" id="KW-1185">Reference proteome</keyword>
<dbReference type="AlphaFoldDB" id="A0ABD0LL10"/>